<dbReference type="RefSeq" id="WP_189547954.1">
    <property type="nucleotide sequence ID" value="NZ_BMTF01000039.1"/>
</dbReference>
<organism evidence="2 3">
    <name type="scientific">Streptomyces gelaticus</name>
    <dbReference type="NCBI Taxonomy" id="285446"/>
    <lineage>
        <taxon>Bacteria</taxon>
        <taxon>Bacillati</taxon>
        <taxon>Actinomycetota</taxon>
        <taxon>Actinomycetes</taxon>
        <taxon>Kitasatosporales</taxon>
        <taxon>Streptomycetaceae</taxon>
        <taxon>Streptomyces</taxon>
    </lineage>
</organism>
<protein>
    <recommendedName>
        <fullName evidence="4">WXG100 family type VII secretion target</fullName>
    </recommendedName>
</protein>
<evidence type="ECO:0008006" key="4">
    <source>
        <dbReference type="Google" id="ProtNLM"/>
    </source>
</evidence>
<accession>A0ABQ2W8I4</accession>
<name>A0ABQ2W8I4_9ACTN</name>
<feature type="compositionally biased region" description="Basic and acidic residues" evidence="1">
    <location>
        <begin position="396"/>
        <end position="419"/>
    </location>
</feature>
<reference evidence="3" key="1">
    <citation type="journal article" date="2019" name="Int. J. Syst. Evol. Microbiol.">
        <title>The Global Catalogue of Microorganisms (GCM) 10K type strain sequencing project: providing services to taxonomists for standard genome sequencing and annotation.</title>
        <authorList>
            <consortium name="The Broad Institute Genomics Platform"/>
            <consortium name="The Broad Institute Genome Sequencing Center for Infectious Disease"/>
            <person name="Wu L."/>
            <person name="Ma J."/>
        </authorList>
    </citation>
    <scope>NUCLEOTIDE SEQUENCE [LARGE SCALE GENOMIC DNA]</scope>
    <source>
        <strain evidence="3">JCM 4376</strain>
    </source>
</reference>
<evidence type="ECO:0000313" key="3">
    <source>
        <dbReference type="Proteomes" id="UP000660675"/>
    </source>
</evidence>
<sequence>MIEPGGIPQYTGDFRQLEKAASALRTHATGIRTGGKDVHSRFQATAAYYKAPEAEKLFSSTQPVMDTADEFAANIESLADALDTFIHEAKPHADRLKQLKLDAIGFVDSVRGDDDWTKDEKKTDAHQALMDGVAAAREGFQEAERNAANKINAISPGACRPAWIVDDGTHGLGMYGQSADALKGMKDLPWGSPEGRTYERWSLEWWGHGAKSWAWDGIAKDSIWGGIDGLGTLIGFHGGEARDQAWDGLRRTAVGGYAYGMDLFGQDEHLSDWQRDSKAYAKEFGKQFIAYDMVNEDPARAHAVQSFNLLTLATGPFAVAAKLGKGGTIAKAAGTMAKIGDALDPLSGTFKAAKALSDLPKVSQVLANVSDHLQIPKTKFPDGAFDLDHRYRVDKDGKFVPLDPDGKPNLDPARHEPSAAERSAGRPNGDREPVGVGGRAPGATAHAGDGLPPRGGHDAGGGATHGSSGHTNADHGTHEGPGSDEPTPGEGGAHPEHIPSAGEHTPDLNMNDTPPASGSTDGQGSAGGPPAHKKGVWPARSDIPGPAAGEELKPPNARHTISGAAGREIKEKNSIILRGYSRDVEKDIAGIAEGQAKLTADGNRYEINGRTYGVEPGGRVYPESGPGIVNLDRNEYAALQQVVKAKGDINAAPQLTRNPRFVNNPQAVQKALDLYNGTYQ</sequence>
<dbReference type="Proteomes" id="UP000660675">
    <property type="component" value="Unassembled WGS sequence"/>
</dbReference>
<proteinExistence type="predicted"/>
<comment type="caution">
    <text evidence="2">The sequence shown here is derived from an EMBL/GenBank/DDBJ whole genome shotgun (WGS) entry which is preliminary data.</text>
</comment>
<gene>
    <name evidence="2" type="ORF">GCM10015535_66120</name>
</gene>
<dbReference type="EMBL" id="BMTF01000039">
    <property type="protein sequence ID" value="GGV96493.1"/>
    <property type="molecule type" value="Genomic_DNA"/>
</dbReference>
<keyword evidence="3" id="KW-1185">Reference proteome</keyword>
<feature type="region of interest" description="Disordered" evidence="1">
    <location>
        <begin position="396"/>
        <end position="558"/>
    </location>
</feature>
<evidence type="ECO:0000256" key="1">
    <source>
        <dbReference type="SAM" id="MobiDB-lite"/>
    </source>
</evidence>
<evidence type="ECO:0000313" key="2">
    <source>
        <dbReference type="EMBL" id="GGV96493.1"/>
    </source>
</evidence>
<feature type="compositionally biased region" description="Polar residues" evidence="1">
    <location>
        <begin position="508"/>
        <end position="523"/>
    </location>
</feature>